<dbReference type="SMART" id="SM00194">
    <property type="entry name" value="PTPc"/>
    <property type="match status" value="2"/>
</dbReference>
<dbReference type="Proteomes" id="UP000828390">
    <property type="component" value="Unassembled WGS sequence"/>
</dbReference>
<comment type="similarity">
    <text evidence="1">Belongs to the protein-tyrosine phosphatase family.</text>
</comment>
<dbReference type="InterPro" id="IPR016130">
    <property type="entry name" value="Tyr_Pase_AS"/>
</dbReference>
<dbReference type="InterPro" id="IPR000242">
    <property type="entry name" value="PTP_cat"/>
</dbReference>
<reference evidence="9" key="2">
    <citation type="submission" date="2020-11" db="EMBL/GenBank/DDBJ databases">
        <authorList>
            <person name="McCartney M.A."/>
            <person name="Auch B."/>
            <person name="Kono T."/>
            <person name="Mallez S."/>
            <person name="Becker A."/>
            <person name="Gohl D.M."/>
            <person name="Silverstein K.A.T."/>
            <person name="Koren S."/>
            <person name="Bechman K.B."/>
            <person name="Herman A."/>
            <person name="Abrahante J.E."/>
            <person name="Garbe J."/>
        </authorList>
    </citation>
    <scope>NUCLEOTIDE SEQUENCE</scope>
    <source>
        <strain evidence="9">Duluth1</strain>
        <tissue evidence="9">Whole animal</tissue>
    </source>
</reference>
<proteinExistence type="inferred from homology"/>
<dbReference type="PANTHER" id="PTHR19134">
    <property type="entry name" value="RECEPTOR-TYPE TYROSINE-PROTEIN PHOSPHATASE"/>
    <property type="match status" value="1"/>
</dbReference>
<evidence type="ECO:0000259" key="7">
    <source>
        <dbReference type="PROSITE" id="PS50055"/>
    </source>
</evidence>
<comment type="caution">
    <text evidence="9">The sequence shown here is derived from an EMBL/GenBank/DDBJ whole genome shotgun (WGS) entry which is preliminary data.</text>
</comment>
<keyword evidence="4" id="KW-0904">Protein phosphatase</keyword>
<feature type="domain" description="Tyrosine-protein phosphatase" evidence="7">
    <location>
        <begin position="488"/>
        <end position="751"/>
    </location>
</feature>
<evidence type="ECO:0000256" key="4">
    <source>
        <dbReference type="ARBA" id="ARBA00022912"/>
    </source>
</evidence>
<reference evidence="9" key="1">
    <citation type="journal article" date="2019" name="bioRxiv">
        <title>The Genome of the Zebra Mussel, Dreissena polymorpha: A Resource for Invasive Species Research.</title>
        <authorList>
            <person name="McCartney M.A."/>
            <person name="Auch B."/>
            <person name="Kono T."/>
            <person name="Mallez S."/>
            <person name="Zhang Y."/>
            <person name="Obille A."/>
            <person name="Becker A."/>
            <person name="Abrahante J.E."/>
            <person name="Garbe J."/>
            <person name="Badalamenti J.P."/>
            <person name="Herman A."/>
            <person name="Mangelson H."/>
            <person name="Liachko I."/>
            <person name="Sullivan S."/>
            <person name="Sone E.D."/>
            <person name="Koren S."/>
            <person name="Silverstein K.A.T."/>
            <person name="Beckman K.B."/>
            <person name="Gohl D.M."/>
        </authorList>
    </citation>
    <scope>NUCLEOTIDE SEQUENCE</scope>
    <source>
        <strain evidence="9">Duluth1</strain>
        <tissue evidence="9">Whole animal</tissue>
    </source>
</reference>
<dbReference type="InterPro" id="IPR029021">
    <property type="entry name" value="Prot-tyrosine_phosphatase-like"/>
</dbReference>
<dbReference type="EMBL" id="JAIWYP010000014">
    <property type="protein sequence ID" value="KAH3711588.1"/>
    <property type="molecule type" value="Genomic_DNA"/>
</dbReference>
<dbReference type="PROSITE" id="PS50055">
    <property type="entry name" value="TYR_PHOSPHATASE_PTP"/>
    <property type="match status" value="2"/>
</dbReference>
<dbReference type="SMART" id="SM00404">
    <property type="entry name" value="PTPc_motif"/>
    <property type="match status" value="2"/>
</dbReference>
<feature type="domain" description="Tyrosine-protein phosphatase" evidence="7">
    <location>
        <begin position="208"/>
        <end position="463"/>
    </location>
</feature>
<dbReference type="PROSITE" id="PS50056">
    <property type="entry name" value="TYR_PHOSPHATASE_2"/>
    <property type="match status" value="2"/>
</dbReference>
<organism evidence="9 10">
    <name type="scientific">Dreissena polymorpha</name>
    <name type="common">Zebra mussel</name>
    <name type="synonym">Mytilus polymorpha</name>
    <dbReference type="NCBI Taxonomy" id="45954"/>
    <lineage>
        <taxon>Eukaryota</taxon>
        <taxon>Metazoa</taxon>
        <taxon>Spiralia</taxon>
        <taxon>Lophotrochozoa</taxon>
        <taxon>Mollusca</taxon>
        <taxon>Bivalvia</taxon>
        <taxon>Autobranchia</taxon>
        <taxon>Heteroconchia</taxon>
        <taxon>Euheterodonta</taxon>
        <taxon>Imparidentia</taxon>
        <taxon>Neoheterodontei</taxon>
        <taxon>Myida</taxon>
        <taxon>Dreissenoidea</taxon>
        <taxon>Dreissenidae</taxon>
        <taxon>Dreissena</taxon>
    </lineage>
</organism>
<sequence>MEHARAVASLTLLDRHVKSNVLRIVLENTFTPDAQTKQEAVFLVAVQDLQESAAWKLCSKRAVKIPCRGCIYVYAKKASTTKHDGVQETPTIVESPSAPVYATIVRSGHTGSVYENTSTVTIHDAPITVLNPAYCNSNMQPHKPIDWSSKADEETFEIDEWDKIARKNAIRFEENGGVYYNNDDKIKNLKIQNTELIKLVSSKTMDYYEAEFKKLPYGLLKDYKVSQMTVNITKNRYKGIYPYDDHRVKVQGDHTDYINASFIDGYKRRNEYIATLGPMSKQLGDFGAFWKMVWQQNVDIIVMLTNLVEEGKDKCEQYWPGFGDSQTYGGIRVSCQSEDEYAKFTRRSFAIVKKQDRRMRTLTHLHFTAWPDKDIPEDVTSIIEFRQYVMRAQATLVGPIIVHCSAGVGRTGTFIAIDILTKEGEAEGAIDIPGCLLNMRQNRPNMVQTVGQYKYLHHAVLYALTNDVHPVAGTQFQAYMDTTSKDNIFNMFKHVQDIKTNGSLDESEAVEKNTKRADKNRDGADIPGDEHRLRLHLNRRPGSSDYINAVFVSSFKTKNKYVLAQTPLPNTVVDFITMLVQTECSCIVDFDPSFNGNIGEYLPADNQVLKIGVFNVRCSRPEVNSYRIKRTMTIENRANQTHAELSLTHLEFTDWDMEEPVPKSPFDYRRFIAEVDAVTAGTNSEKPVVLHCWDGASKCGLFCVVANLLQKMALEHEVSVVNAVMTVKTRRKGAIPNLEQFQFCHDCVLDYVQNVNIYANVAADLSDC</sequence>
<comment type="catalytic activity">
    <reaction evidence="5">
        <text>O-phospho-L-tyrosyl-[protein] + H2O = L-tyrosyl-[protein] + phosphate</text>
        <dbReference type="Rhea" id="RHEA:10684"/>
        <dbReference type="Rhea" id="RHEA-COMP:10136"/>
        <dbReference type="Rhea" id="RHEA-COMP:20101"/>
        <dbReference type="ChEBI" id="CHEBI:15377"/>
        <dbReference type="ChEBI" id="CHEBI:43474"/>
        <dbReference type="ChEBI" id="CHEBI:46858"/>
        <dbReference type="ChEBI" id="CHEBI:61978"/>
        <dbReference type="EC" id="3.1.3.48"/>
    </reaction>
</comment>
<accession>A0A9D4BXB5</accession>
<evidence type="ECO:0000256" key="6">
    <source>
        <dbReference type="SAM" id="MobiDB-lite"/>
    </source>
</evidence>
<protein>
    <recommendedName>
        <fullName evidence="2">protein-tyrosine-phosphatase</fullName>
        <ecNumber evidence="2">3.1.3.48</ecNumber>
    </recommendedName>
</protein>
<dbReference type="InterPro" id="IPR003595">
    <property type="entry name" value="Tyr_Pase_cat"/>
</dbReference>
<dbReference type="SUPFAM" id="SSF52799">
    <property type="entry name" value="(Phosphotyrosine protein) phosphatases II"/>
    <property type="match status" value="2"/>
</dbReference>
<evidence type="ECO:0000256" key="5">
    <source>
        <dbReference type="ARBA" id="ARBA00051722"/>
    </source>
</evidence>
<dbReference type="CDD" id="cd00047">
    <property type="entry name" value="PTPc"/>
    <property type="match status" value="2"/>
</dbReference>
<evidence type="ECO:0000259" key="8">
    <source>
        <dbReference type="PROSITE" id="PS50056"/>
    </source>
</evidence>
<evidence type="ECO:0000256" key="2">
    <source>
        <dbReference type="ARBA" id="ARBA00013064"/>
    </source>
</evidence>
<evidence type="ECO:0000313" key="9">
    <source>
        <dbReference type="EMBL" id="KAH3711588.1"/>
    </source>
</evidence>
<dbReference type="Pfam" id="PF00102">
    <property type="entry name" value="Y_phosphatase"/>
    <property type="match status" value="2"/>
</dbReference>
<dbReference type="PRINTS" id="PR00700">
    <property type="entry name" value="PRTYPHPHTASE"/>
</dbReference>
<feature type="region of interest" description="Disordered" evidence="6">
    <location>
        <begin position="503"/>
        <end position="528"/>
    </location>
</feature>
<keyword evidence="10" id="KW-1185">Reference proteome</keyword>
<dbReference type="GO" id="GO:0004725">
    <property type="term" value="F:protein tyrosine phosphatase activity"/>
    <property type="evidence" value="ECO:0007669"/>
    <property type="project" value="UniProtKB-EC"/>
</dbReference>
<evidence type="ECO:0000256" key="1">
    <source>
        <dbReference type="ARBA" id="ARBA00009580"/>
    </source>
</evidence>
<dbReference type="PROSITE" id="PS00383">
    <property type="entry name" value="TYR_PHOSPHATASE_1"/>
    <property type="match status" value="1"/>
</dbReference>
<feature type="compositionally biased region" description="Basic and acidic residues" evidence="6">
    <location>
        <begin position="509"/>
        <end position="528"/>
    </location>
</feature>
<feature type="domain" description="Tyrosine specific protein phosphatases" evidence="8">
    <location>
        <begin position="380"/>
        <end position="454"/>
    </location>
</feature>
<evidence type="ECO:0000256" key="3">
    <source>
        <dbReference type="ARBA" id="ARBA00022801"/>
    </source>
</evidence>
<keyword evidence="3" id="KW-0378">Hydrolase</keyword>
<name>A0A9D4BXB5_DREPO</name>
<gene>
    <name evidence="9" type="ORF">DPMN_071259</name>
</gene>
<dbReference type="Gene3D" id="3.90.190.10">
    <property type="entry name" value="Protein tyrosine phosphatase superfamily"/>
    <property type="match status" value="2"/>
</dbReference>
<dbReference type="InterPro" id="IPR000387">
    <property type="entry name" value="Tyr_Pase_dom"/>
</dbReference>
<feature type="domain" description="Tyrosine specific protein phosphatases" evidence="8">
    <location>
        <begin position="669"/>
        <end position="742"/>
    </location>
</feature>
<evidence type="ECO:0000313" key="10">
    <source>
        <dbReference type="Proteomes" id="UP000828390"/>
    </source>
</evidence>
<dbReference type="FunFam" id="3.90.190.10:FF:000102">
    <property type="entry name" value="Receptor-type tyrosine-protein phosphatase"/>
    <property type="match status" value="1"/>
</dbReference>
<dbReference type="PANTHER" id="PTHR19134:SF562">
    <property type="entry name" value="PROTEIN-TYROSINE-PHOSPHATASE"/>
    <property type="match status" value="1"/>
</dbReference>
<dbReference type="EC" id="3.1.3.48" evidence="2"/>
<dbReference type="InterPro" id="IPR050348">
    <property type="entry name" value="Protein-Tyr_Phosphatase"/>
</dbReference>
<dbReference type="AlphaFoldDB" id="A0A9D4BXB5"/>